<dbReference type="HOGENOM" id="CLU_097262_2_1_1"/>
<keyword evidence="6 12" id="KW-0378">Hydrolase</keyword>
<gene>
    <name evidence="14" type="ORF">MELLADRAFT_37321</name>
</gene>
<evidence type="ECO:0000256" key="12">
    <source>
        <dbReference type="RuleBase" id="RU364006"/>
    </source>
</evidence>
<keyword evidence="15" id="KW-1185">Reference proteome</keyword>
<evidence type="ECO:0000256" key="5">
    <source>
        <dbReference type="ARBA" id="ARBA00022723"/>
    </source>
</evidence>
<comment type="catalytic activity">
    <reaction evidence="9 12">
        <text>cytidine + H2O + H(+) = uridine + NH4(+)</text>
        <dbReference type="Rhea" id="RHEA:16069"/>
        <dbReference type="ChEBI" id="CHEBI:15377"/>
        <dbReference type="ChEBI" id="CHEBI:15378"/>
        <dbReference type="ChEBI" id="CHEBI:16704"/>
        <dbReference type="ChEBI" id="CHEBI:17562"/>
        <dbReference type="ChEBI" id="CHEBI:28938"/>
        <dbReference type="EC" id="3.5.4.5"/>
    </reaction>
</comment>
<evidence type="ECO:0000256" key="1">
    <source>
        <dbReference type="ARBA" id="ARBA00001947"/>
    </source>
</evidence>
<dbReference type="GO" id="GO:0005829">
    <property type="term" value="C:cytosol"/>
    <property type="evidence" value="ECO:0007669"/>
    <property type="project" value="TreeGrafter"/>
</dbReference>
<comment type="function">
    <text evidence="2 12">This enzyme scavenges exogenous and endogenous cytidine and 2'-deoxycytidine for UMP synthesis.</text>
</comment>
<dbReference type="PANTHER" id="PTHR11644">
    <property type="entry name" value="CYTIDINE DEAMINASE"/>
    <property type="match status" value="1"/>
</dbReference>
<dbReference type="CDD" id="cd01283">
    <property type="entry name" value="cytidine_deaminase"/>
    <property type="match status" value="1"/>
</dbReference>
<evidence type="ECO:0000256" key="10">
    <source>
        <dbReference type="PIRSR" id="PIRSR606262-1"/>
    </source>
</evidence>
<dbReference type="Pfam" id="PF00383">
    <property type="entry name" value="dCMP_cyt_deam_1"/>
    <property type="match status" value="1"/>
</dbReference>
<feature type="active site" description="Proton donor" evidence="10">
    <location>
        <position position="31"/>
    </location>
</feature>
<comment type="cofactor">
    <cofactor evidence="1 11 12">
        <name>Zn(2+)</name>
        <dbReference type="ChEBI" id="CHEBI:29105"/>
    </cofactor>
</comment>
<proteinExistence type="inferred from homology"/>
<evidence type="ECO:0000256" key="9">
    <source>
        <dbReference type="ARBA" id="ARBA00049558"/>
    </source>
</evidence>
<dbReference type="Gene3D" id="3.40.140.10">
    <property type="entry name" value="Cytidine Deaminase, domain 2"/>
    <property type="match status" value="1"/>
</dbReference>
<evidence type="ECO:0000256" key="4">
    <source>
        <dbReference type="ARBA" id="ARBA00012783"/>
    </source>
</evidence>
<dbReference type="AlphaFoldDB" id="F4RSL0"/>
<evidence type="ECO:0000256" key="11">
    <source>
        <dbReference type="PIRSR" id="PIRSR606262-3"/>
    </source>
</evidence>
<dbReference type="EMBL" id="GL883117">
    <property type="protein sequence ID" value="EGG04675.1"/>
    <property type="molecule type" value="Genomic_DNA"/>
</dbReference>
<dbReference type="STRING" id="747676.F4RSL0"/>
<dbReference type="FunCoup" id="F4RSL0">
    <property type="interactions" value="457"/>
</dbReference>
<dbReference type="FunFam" id="3.40.140.10:FF:000008">
    <property type="entry name" value="Cytidine deaminase"/>
    <property type="match status" value="1"/>
</dbReference>
<accession>F4RSL0</accession>
<dbReference type="GeneID" id="18927631"/>
<dbReference type="InterPro" id="IPR050202">
    <property type="entry name" value="Cyt/Deoxycyt_deaminase"/>
</dbReference>
<dbReference type="InterPro" id="IPR006262">
    <property type="entry name" value="Cyt_deam_tetra"/>
</dbReference>
<evidence type="ECO:0000259" key="13">
    <source>
        <dbReference type="PROSITE" id="PS51747"/>
    </source>
</evidence>
<evidence type="ECO:0000256" key="3">
    <source>
        <dbReference type="ARBA" id="ARBA00006576"/>
    </source>
</evidence>
<dbReference type="Proteomes" id="UP000001072">
    <property type="component" value="Unassembled WGS sequence"/>
</dbReference>
<evidence type="ECO:0000256" key="6">
    <source>
        <dbReference type="ARBA" id="ARBA00022801"/>
    </source>
</evidence>
<comment type="catalytic activity">
    <reaction evidence="12">
        <text>2'-deoxycytidine + H2O + H(+) = 2'-deoxyuridine + NH4(+)</text>
        <dbReference type="Rhea" id="RHEA:13433"/>
        <dbReference type="ChEBI" id="CHEBI:15377"/>
        <dbReference type="ChEBI" id="CHEBI:15378"/>
        <dbReference type="ChEBI" id="CHEBI:15698"/>
        <dbReference type="ChEBI" id="CHEBI:16450"/>
        <dbReference type="ChEBI" id="CHEBI:28938"/>
        <dbReference type="EC" id="3.5.4.5"/>
    </reaction>
</comment>
<feature type="non-terminal residue" evidence="14">
    <location>
        <position position="1"/>
    </location>
</feature>
<dbReference type="InterPro" id="IPR002125">
    <property type="entry name" value="CMP_dCMP_dom"/>
</dbReference>
<protein>
    <recommendedName>
        <fullName evidence="4 12">Cytidine deaminase</fullName>
        <ecNumber evidence="4 12">3.5.4.5</ecNumber>
    </recommendedName>
    <alternativeName>
        <fullName evidence="8 12">Cytidine aminohydrolase</fullName>
    </alternativeName>
</protein>
<reference evidence="15" key="1">
    <citation type="journal article" date="2011" name="Proc. Natl. Acad. Sci. U.S.A.">
        <title>Obligate biotrophy features unraveled by the genomic analysis of rust fungi.</title>
        <authorList>
            <person name="Duplessis S."/>
            <person name="Cuomo C.A."/>
            <person name="Lin Y.-C."/>
            <person name="Aerts A."/>
            <person name="Tisserant E."/>
            <person name="Veneault-Fourrey C."/>
            <person name="Joly D.L."/>
            <person name="Hacquard S."/>
            <person name="Amselem J."/>
            <person name="Cantarel B.L."/>
            <person name="Chiu R."/>
            <person name="Coutinho P.M."/>
            <person name="Feau N."/>
            <person name="Field M."/>
            <person name="Frey P."/>
            <person name="Gelhaye E."/>
            <person name="Goldberg J."/>
            <person name="Grabherr M.G."/>
            <person name="Kodira C.D."/>
            <person name="Kohler A."/>
            <person name="Kuees U."/>
            <person name="Lindquist E.A."/>
            <person name="Lucas S.M."/>
            <person name="Mago R."/>
            <person name="Mauceli E."/>
            <person name="Morin E."/>
            <person name="Murat C."/>
            <person name="Pangilinan J.L."/>
            <person name="Park R."/>
            <person name="Pearson M."/>
            <person name="Quesneville H."/>
            <person name="Rouhier N."/>
            <person name="Sakthikumar S."/>
            <person name="Salamov A.A."/>
            <person name="Schmutz J."/>
            <person name="Selles B."/>
            <person name="Shapiro H."/>
            <person name="Tanguay P."/>
            <person name="Tuskan G.A."/>
            <person name="Henrissat B."/>
            <person name="Van de Peer Y."/>
            <person name="Rouze P."/>
            <person name="Ellis J.G."/>
            <person name="Dodds P.N."/>
            <person name="Schein J.E."/>
            <person name="Zhong S."/>
            <person name="Hamelin R.C."/>
            <person name="Grigoriev I.V."/>
            <person name="Szabo L.J."/>
            <person name="Martin F."/>
        </authorList>
    </citation>
    <scope>NUCLEOTIDE SEQUENCE [LARGE SCALE GENOMIC DNA]</scope>
    <source>
        <strain evidence="15">98AG31 / pathotype 3-4-7</strain>
    </source>
</reference>
<evidence type="ECO:0000313" key="15">
    <source>
        <dbReference type="Proteomes" id="UP000001072"/>
    </source>
</evidence>
<sequence length="119" mass="12657">RVGAALLTTSDEVITGCNVENAAFTPGTCAERTAFAKAVSEGKTKFKALAVATDIDGPCSPCGVCRQFAREFCQLEMPIYMASASFRAAEDLKTKVTIKTLGELLPMSFGPEDLSRPSE</sequence>
<comment type="similarity">
    <text evidence="3 12">Belongs to the cytidine and deoxycytidylate deaminase family.</text>
</comment>
<feature type="binding site" evidence="11">
    <location>
        <position position="65"/>
    </location>
    <ligand>
        <name>Zn(2+)</name>
        <dbReference type="ChEBI" id="CHEBI:29105"/>
        <note>catalytic</note>
    </ligand>
</feature>
<evidence type="ECO:0000313" key="14">
    <source>
        <dbReference type="EMBL" id="EGG04675.1"/>
    </source>
</evidence>
<evidence type="ECO:0000256" key="2">
    <source>
        <dbReference type="ARBA" id="ARBA00003949"/>
    </source>
</evidence>
<dbReference type="VEuPathDB" id="FungiDB:MELLADRAFT_37321"/>
<dbReference type="NCBIfam" id="TIGR01354">
    <property type="entry name" value="cyt_deam_tetra"/>
    <property type="match status" value="1"/>
</dbReference>
<keyword evidence="5 11" id="KW-0479">Metal-binding</keyword>
<evidence type="ECO:0000256" key="8">
    <source>
        <dbReference type="ARBA" id="ARBA00032005"/>
    </source>
</evidence>
<dbReference type="RefSeq" id="XP_007412114.1">
    <property type="nucleotide sequence ID" value="XM_007412052.1"/>
</dbReference>
<dbReference type="PANTHER" id="PTHR11644:SF2">
    <property type="entry name" value="CYTIDINE DEAMINASE"/>
    <property type="match status" value="1"/>
</dbReference>
<dbReference type="NCBIfam" id="NF004064">
    <property type="entry name" value="PRK05578.1"/>
    <property type="match status" value="1"/>
</dbReference>
<feature type="binding site" evidence="11">
    <location>
        <position position="62"/>
    </location>
    <ligand>
        <name>Zn(2+)</name>
        <dbReference type="ChEBI" id="CHEBI:29105"/>
        <note>catalytic</note>
    </ligand>
</feature>
<dbReference type="GO" id="GO:0055086">
    <property type="term" value="P:nucleobase-containing small molecule metabolic process"/>
    <property type="evidence" value="ECO:0007669"/>
    <property type="project" value="UniProtKB-ARBA"/>
</dbReference>
<dbReference type="SUPFAM" id="SSF53927">
    <property type="entry name" value="Cytidine deaminase-like"/>
    <property type="match status" value="1"/>
</dbReference>
<name>F4RSL0_MELLP</name>
<evidence type="ECO:0000256" key="7">
    <source>
        <dbReference type="ARBA" id="ARBA00022833"/>
    </source>
</evidence>
<feature type="binding site" evidence="11">
    <location>
        <position position="29"/>
    </location>
    <ligand>
        <name>Zn(2+)</name>
        <dbReference type="ChEBI" id="CHEBI:29105"/>
        <note>catalytic</note>
    </ligand>
</feature>
<organism evidence="15">
    <name type="scientific">Melampsora larici-populina (strain 98AG31 / pathotype 3-4-7)</name>
    <name type="common">Poplar leaf rust fungus</name>
    <dbReference type="NCBI Taxonomy" id="747676"/>
    <lineage>
        <taxon>Eukaryota</taxon>
        <taxon>Fungi</taxon>
        <taxon>Dikarya</taxon>
        <taxon>Basidiomycota</taxon>
        <taxon>Pucciniomycotina</taxon>
        <taxon>Pucciniomycetes</taxon>
        <taxon>Pucciniales</taxon>
        <taxon>Melampsoraceae</taxon>
        <taxon>Melampsora</taxon>
    </lineage>
</organism>
<feature type="domain" description="CMP/dCMP-type deaminase" evidence="13">
    <location>
        <begin position="1"/>
        <end position="112"/>
    </location>
</feature>
<dbReference type="InParanoid" id="F4RSL0"/>
<dbReference type="EC" id="3.5.4.5" evidence="4 12"/>
<dbReference type="KEGG" id="mlr:MELLADRAFT_37321"/>
<dbReference type="PROSITE" id="PS51747">
    <property type="entry name" value="CYT_DCMP_DEAMINASES_2"/>
    <property type="match status" value="1"/>
</dbReference>
<keyword evidence="7 11" id="KW-0862">Zinc</keyword>
<dbReference type="GO" id="GO:0004126">
    <property type="term" value="F:cytidine deaminase activity"/>
    <property type="evidence" value="ECO:0007669"/>
    <property type="project" value="UniProtKB-UniRule"/>
</dbReference>
<dbReference type="OrthoDB" id="414540at2759"/>
<dbReference type="GO" id="GO:0072527">
    <property type="term" value="P:pyrimidine-containing compound metabolic process"/>
    <property type="evidence" value="ECO:0007669"/>
    <property type="project" value="UniProtKB-ARBA"/>
</dbReference>
<dbReference type="GO" id="GO:0008270">
    <property type="term" value="F:zinc ion binding"/>
    <property type="evidence" value="ECO:0007669"/>
    <property type="project" value="UniProtKB-UniRule"/>
</dbReference>
<dbReference type="InterPro" id="IPR016193">
    <property type="entry name" value="Cytidine_deaminase-like"/>
</dbReference>
<dbReference type="eggNOG" id="KOG0833">
    <property type="taxonomic scope" value="Eukaryota"/>
</dbReference>